<dbReference type="Proteomes" id="UP000799444">
    <property type="component" value="Unassembled WGS sequence"/>
</dbReference>
<proteinExistence type="predicted"/>
<reference evidence="1" key="1">
    <citation type="journal article" date="2020" name="Stud. Mycol.">
        <title>101 Dothideomycetes genomes: a test case for predicting lifestyles and emergence of pathogens.</title>
        <authorList>
            <person name="Haridas S."/>
            <person name="Albert R."/>
            <person name="Binder M."/>
            <person name="Bloem J."/>
            <person name="Labutti K."/>
            <person name="Salamov A."/>
            <person name="Andreopoulos B."/>
            <person name="Baker S."/>
            <person name="Barry K."/>
            <person name="Bills G."/>
            <person name="Bluhm B."/>
            <person name="Cannon C."/>
            <person name="Castanera R."/>
            <person name="Culley D."/>
            <person name="Daum C."/>
            <person name="Ezra D."/>
            <person name="Gonzalez J."/>
            <person name="Henrissat B."/>
            <person name="Kuo A."/>
            <person name="Liang C."/>
            <person name="Lipzen A."/>
            <person name="Lutzoni F."/>
            <person name="Magnuson J."/>
            <person name="Mondo S."/>
            <person name="Nolan M."/>
            <person name="Ohm R."/>
            <person name="Pangilinan J."/>
            <person name="Park H.-J."/>
            <person name="Ramirez L."/>
            <person name="Alfaro M."/>
            <person name="Sun H."/>
            <person name="Tritt A."/>
            <person name="Yoshinaga Y."/>
            <person name="Zwiers L.-H."/>
            <person name="Turgeon B."/>
            <person name="Goodwin S."/>
            <person name="Spatafora J."/>
            <person name="Crous P."/>
            <person name="Grigoriev I."/>
        </authorList>
    </citation>
    <scope>NUCLEOTIDE SEQUENCE</scope>
    <source>
        <strain evidence="1">CBS 125425</strain>
    </source>
</reference>
<dbReference type="AlphaFoldDB" id="A0A9P4QWL4"/>
<evidence type="ECO:0000313" key="1">
    <source>
        <dbReference type="EMBL" id="KAF2735273.1"/>
    </source>
</evidence>
<evidence type="ECO:0000313" key="2">
    <source>
        <dbReference type="Proteomes" id="UP000799444"/>
    </source>
</evidence>
<protein>
    <submittedName>
        <fullName evidence="1">Uncharacterized protein</fullName>
    </submittedName>
</protein>
<dbReference type="EMBL" id="ML996137">
    <property type="protein sequence ID" value="KAF2735273.1"/>
    <property type="molecule type" value="Genomic_DNA"/>
</dbReference>
<dbReference type="OrthoDB" id="3793768at2759"/>
<sequence>MNPQVGSYITNFLQKGFPHAGINRRTPENQRDPTYANTAYQQGLNDVGTNLKDGTAIIVHPRKYELGDDDAYHLGDGPQHGKPLGKVREAADKAMAKFGSQLTFLEDFLYVPNREQNNLGSYTGRTLVEYDPHYEIQPGVFRRMVMVLLENGGPRGAQNDDGTYEPGPGGPFFFDFGP</sequence>
<gene>
    <name evidence="1" type="ORF">EJ04DRAFT_511839</name>
</gene>
<organism evidence="1 2">
    <name type="scientific">Polyplosphaeria fusca</name>
    <dbReference type="NCBI Taxonomy" id="682080"/>
    <lineage>
        <taxon>Eukaryota</taxon>
        <taxon>Fungi</taxon>
        <taxon>Dikarya</taxon>
        <taxon>Ascomycota</taxon>
        <taxon>Pezizomycotina</taxon>
        <taxon>Dothideomycetes</taxon>
        <taxon>Pleosporomycetidae</taxon>
        <taxon>Pleosporales</taxon>
        <taxon>Tetraplosphaeriaceae</taxon>
        <taxon>Polyplosphaeria</taxon>
    </lineage>
</organism>
<comment type="caution">
    <text evidence="1">The sequence shown here is derived from an EMBL/GenBank/DDBJ whole genome shotgun (WGS) entry which is preliminary data.</text>
</comment>
<keyword evidence="2" id="KW-1185">Reference proteome</keyword>
<name>A0A9P4QWL4_9PLEO</name>
<accession>A0A9P4QWL4</accession>